<keyword evidence="2" id="KW-0812">Transmembrane</keyword>
<name>A0AA39GAX7_SARSR</name>
<feature type="compositionally biased region" description="Acidic residues" evidence="1">
    <location>
        <begin position="1182"/>
        <end position="1194"/>
    </location>
</feature>
<protein>
    <submittedName>
        <fullName evidence="3">Uncharacterized protein</fullName>
    </submittedName>
</protein>
<dbReference type="EMBL" id="JAPDFR010000008">
    <property type="protein sequence ID" value="KAK0383963.1"/>
    <property type="molecule type" value="Genomic_DNA"/>
</dbReference>
<evidence type="ECO:0000256" key="2">
    <source>
        <dbReference type="SAM" id="Phobius"/>
    </source>
</evidence>
<feature type="transmembrane region" description="Helical" evidence="2">
    <location>
        <begin position="28"/>
        <end position="49"/>
    </location>
</feature>
<proteinExistence type="predicted"/>
<keyword evidence="4" id="KW-1185">Reference proteome</keyword>
<feature type="compositionally biased region" description="Low complexity" evidence="1">
    <location>
        <begin position="969"/>
        <end position="984"/>
    </location>
</feature>
<feature type="region of interest" description="Disordered" evidence="1">
    <location>
        <begin position="1118"/>
        <end position="1201"/>
    </location>
</feature>
<feature type="region of interest" description="Disordered" evidence="1">
    <location>
        <begin position="1055"/>
        <end position="1106"/>
    </location>
</feature>
<feature type="region of interest" description="Disordered" evidence="1">
    <location>
        <begin position="569"/>
        <end position="615"/>
    </location>
</feature>
<feature type="compositionally biased region" description="Basic and acidic residues" evidence="1">
    <location>
        <begin position="1224"/>
        <end position="1235"/>
    </location>
</feature>
<feature type="compositionally biased region" description="Polar residues" evidence="1">
    <location>
        <begin position="1136"/>
        <end position="1153"/>
    </location>
</feature>
<feature type="transmembrane region" description="Helical" evidence="2">
    <location>
        <begin position="89"/>
        <end position="108"/>
    </location>
</feature>
<feature type="compositionally biased region" description="Basic and acidic residues" evidence="1">
    <location>
        <begin position="287"/>
        <end position="297"/>
    </location>
</feature>
<reference evidence="3" key="1">
    <citation type="submission" date="2022-10" db="EMBL/GenBank/DDBJ databases">
        <title>Determination and structural analysis of whole genome sequence of Sarocladium strictum F4-1.</title>
        <authorList>
            <person name="Hu L."/>
            <person name="Jiang Y."/>
        </authorList>
    </citation>
    <scope>NUCLEOTIDE SEQUENCE</scope>
    <source>
        <strain evidence="3">F4-1</strain>
    </source>
</reference>
<keyword evidence="2" id="KW-1133">Transmembrane helix</keyword>
<keyword evidence="2" id="KW-0472">Membrane</keyword>
<dbReference type="AlphaFoldDB" id="A0AA39GAX7"/>
<feature type="region of interest" description="Disordered" evidence="1">
    <location>
        <begin position="278"/>
        <end position="304"/>
    </location>
</feature>
<feature type="compositionally biased region" description="Low complexity" evidence="1">
    <location>
        <begin position="179"/>
        <end position="194"/>
    </location>
</feature>
<dbReference type="Proteomes" id="UP001175261">
    <property type="component" value="Unassembled WGS sequence"/>
</dbReference>
<feature type="compositionally biased region" description="Polar residues" evidence="1">
    <location>
        <begin position="603"/>
        <end position="614"/>
    </location>
</feature>
<organism evidence="3 4">
    <name type="scientific">Sarocladium strictum</name>
    <name type="common">Black bundle disease fungus</name>
    <name type="synonym">Acremonium strictum</name>
    <dbReference type="NCBI Taxonomy" id="5046"/>
    <lineage>
        <taxon>Eukaryota</taxon>
        <taxon>Fungi</taxon>
        <taxon>Dikarya</taxon>
        <taxon>Ascomycota</taxon>
        <taxon>Pezizomycotina</taxon>
        <taxon>Sordariomycetes</taxon>
        <taxon>Hypocreomycetidae</taxon>
        <taxon>Hypocreales</taxon>
        <taxon>Sarocladiaceae</taxon>
        <taxon>Sarocladium</taxon>
    </lineage>
</organism>
<feature type="transmembrane region" description="Helical" evidence="2">
    <location>
        <begin position="61"/>
        <end position="83"/>
    </location>
</feature>
<feature type="region of interest" description="Disordered" evidence="1">
    <location>
        <begin position="465"/>
        <end position="501"/>
    </location>
</feature>
<evidence type="ECO:0000313" key="4">
    <source>
        <dbReference type="Proteomes" id="UP001175261"/>
    </source>
</evidence>
<sequence>MEYEYEIQDKLEIHQALFRLLVWMIRNLLLIAASSHAVSLAAVSTLAYFSAPQTWRESWFCTYFVPLAVLVLIPNTLVVTVSIMEGVTISHFARILLSLAFPVLLDMYTTRVKAAKKADPNALLFLRFDGISRFLLKCMNAFDDYLKTTQIDSPTLEENPDIPEETSQEDTPESPPQTPSSTSSSQKSKDSTPSWLRKPKPARMPCCVNSDKCFLPKGGPCPCHRANGPKTRRLRAQFGLDLPPLPIRDPKPSTTEPAEPQMPAVINPEVPVAQYSPEPCTPCPTKSEVEKAKDRISERKKKSLERRSTTTRLVVATLSVPTTIFSYSPVSTPTGWTFSEAPSQPYTRRDDDWKRYDSQPRARMHPTNRPTSLALLKQAYYTALLGSAGLQKCSASTHRLLARKSGILYGFLYRRTLIRHSQIKARLLNSGCDVRKRVVAHDRAMAIETRTPVLAVLKALQERQPRRQETYARMASTPEAAISAEEENQPAATETAEEPGLAEIAAVLPVPEAPRTPEMAMIIPPPTPKEVSSASSVKTVTFAQPKEQTTPTAMQQALATGDIAAPALEDDGITASPHPTESAPEQMDTKTNVAQPSALDPTTAESAPSDSNDTIMAEDNSFMISDEATYYMDVMDMQAADQPEEYAAIGVVGDSLGYASGWQDFTSQPMGFVSDAGPSGGQQDLGMQQQQQTDAAVNRWAMIHSAPEETTIEPQAMMYPAPDVAMEELAPVAQLPSMDFSSLGPWVNEMATAETGPAPVIEQPLWAEDGQAEMDDQSFSEMMAGADEILAAIEEVSSRVRTNVEDTNIELQNMPTDPSIGVDAAISSHNADAVEGSYPSPPEQPIEASDLDMAQALLSLGQQQPPSQAQPQIPGLDNLAPPPIHPAQLDPALFGNMDTLPTSALATTLAEGSAAAGGSYVPLDRTGLNEDDWGSDIDKLDAHFAAHPDGVPEGEGELTQLDRDLLGMADPTTPPAANNAAIPPLLSPLGEDLQSHGSSEGSKQADGSDDSGGSSESGDRRQSGVKWAQRNDDDDVPQFLAIPPEVLAMQQRMAAKPIPAATAGEGASAFGSPGTPGFGSGLGSNNAPSIMPSRSRTSDDGDDVPLFRTIPADVAAMQAGFGKTQSRGESGGNVGAGSTSPAKTLSSFTQGSLATTSATPTAPIFDLSTFNLPTLPQAPPQTEEDVSDEDDDPDTLDRDAPALFARIPTADEIATQLAAARANVEAHRAANPEDRVTDDDADAQIDVEVQSEVSEEE</sequence>
<accession>A0AA39GAX7</accession>
<feature type="compositionally biased region" description="Acidic residues" evidence="1">
    <location>
        <begin position="158"/>
        <end position="172"/>
    </location>
</feature>
<feature type="region of interest" description="Disordered" evidence="1">
    <location>
        <begin position="966"/>
        <end position="1037"/>
    </location>
</feature>
<feature type="compositionally biased region" description="Low complexity" evidence="1">
    <location>
        <begin position="1154"/>
        <end position="1163"/>
    </location>
</feature>
<evidence type="ECO:0000313" key="3">
    <source>
        <dbReference type="EMBL" id="KAK0383963.1"/>
    </source>
</evidence>
<feature type="region of interest" description="Disordered" evidence="1">
    <location>
        <begin position="153"/>
        <end position="201"/>
    </location>
</feature>
<comment type="caution">
    <text evidence="3">The sequence shown here is derived from an EMBL/GenBank/DDBJ whole genome shotgun (WGS) entry which is preliminary data.</text>
</comment>
<evidence type="ECO:0000256" key="1">
    <source>
        <dbReference type="SAM" id="MobiDB-lite"/>
    </source>
</evidence>
<feature type="region of interest" description="Disordered" evidence="1">
    <location>
        <begin position="1224"/>
        <end position="1243"/>
    </location>
</feature>
<gene>
    <name evidence="3" type="ORF">NLU13_8052</name>
</gene>
<feature type="compositionally biased region" description="Polar residues" evidence="1">
    <location>
        <begin position="1085"/>
        <end position="1095"/>
    </location>
</feature>